<gene>
    <name evidence="2" type="ORF">RM553_10015</name>
</gene>
<feature type="chain" id="PRO_5047101150" evidence="1">
    <location>
        <begin position="21"/>
        <end position="172"/>
    </location>
</feature>
<name>A0ABU3C9Z6_9FLAO</name>
<evidence type="ECO:0000313" key="2">
    <source>
        <dbReference type="EMBL" id="MDT0643163.1"/>
    </source>
</evidence>
<evidence type="ECO:0000256" key="1">
    <source>
        <dbReference type="SAM" id="SignalP"/>
    </source>
</evidence>
<comment type="caution">
    <text evidence="2">The sequence shown here is derived from an EMBL/GenBank/DDBJ whole genome shotgun (WGS) entry which is preliminary data.</text>
</comment>
<keyword evidence="1" id="KW-0732">Signal</keyword>
<keyword evidence="3" id="KW-1185">Reference proteome</keyword>
<sequence length="172" mass="19931">MKAKILLLSLFVLSFSSCNAQENKEKESDLLSQNEEQELEPKGNWKVNKQFDENGNLISYDSTYVYSYSTMTGDTIQNAGMEEMLQQFRQVFGRRGMNVPSDMFGSFFSDTLKGEDDILKDDFFSRQMSRGFQEQVKQIDSLHRQLLKEHYPQLFYDNREKMVPKASGTGTI</sequence>
<evidence type="ECO:0000313" key="3">
    <source>
        <dbReference type="Proteomes" id="UP001262889"/>
    </source>
</evidence>
<protein>
    <submittedName>
        <fullName evidence="2">Uncharacterized protein</fullName>
    </submittedName>
</protein>
<proteinExistence type="predicted"/>
<dbReference type="EMBL" id="JAVRHQ010000010">
    <property type="protein sequence ID" value="MDT0643163.1"/>
    <property type="molecule type" value="Genomic_DNA"/>
</dbReference>
<reference evidence="2 3" key="1">
    <citation type="submission" date="2023-09" db="EMBL/GenBank/DDBJ databases">
        <authorList>
            <person name="Rey-Velasco X."/>
        </authorList>
    </citation>
    <scope>NUCLEOTIDE SEQUENCE [LARGE SCALE GENOMIC DNA]</scope>
    <source>
        <strain evidence="2 3">F363</strain>
    </source>
</reference>
<dbReference type="PROSITE" id="PS51257">
    <property type="entry name" value="PROKAR_LIPOPROTEIN"/>
    <property type="match status" value="1"/>
</dbReference>
<dbReference type="Proteomes" id="UP001262889">
    <property type="component" value="Unassembled WGS sequence"/>
</dbReference>
<accession>A0ABU3C9Z6</accession>
<organism evidence="2 3">
    <name type="scientific">Autumnicola tepida</name>
    <dbReference type="NCBI Taxonomy" id="3075595"/>
    <lineage>
        <taxon>Bacteria</taxon>
        <taxon>Pseudomonadati</taxon>
        <taxon>Bacteroidota</taxon>
        <taxon>Flavobacteriia</taxon>
        <taxon>Flavobacteriales</taxon>
        <taxon>Flavobacteriaceae</taxon>
        <taxon>Autumnicola</taxon>
    </lineage>
</organism>
<dbReference type="RefSeq" id="WP_311534782.1">
    <property type="nucleotide sequence ID" value="NZ_JAVRHQ010000010.1"/>
</dbReference>
<feature type="signal peptide" evidence="1">
    <location>
        <begin position="1"/>
        <end position="20"/>
    </location>
</feature>